<dbReference type="Gene3D" id="3.40.30.10">
    <property type="entry name" value="Glutaredoxin"/>
    <property type="match status" value="1"/>
</dbReference>
<comment type="caution">
    <text evidence="1">The sequence shown here is derived from an EMBL/GenBank/DDBJ whole genome shotgun (WGS) entry which is preliminary data.</text>
</comment>
<name>A0A853EKA0_9ACTO</name>
<sequence>MSTNSEMERVRVTVGFESPSLGSLDVALDVDVPGGRPEGRSEAVAMMGHEARAVARLLQEAAALVRRHLELQAPGALDEEPGAPTDVVGQAPGEDAGALGDDAIQLVAQDRGEAVTFQHWLVEVYTSEVSREACRSTLRLLDEYGVAYTEIDTARASVVQTMRPLAQGITQSPAVLLRDPIGNRVVHAWGGFRPDLIIQHFGRARGQRGPKGAA</sequence>
<reference evidence="1 2" key="1">
    <citation type="submission" date="2020-07" db="EMBL/GenBank/DDBJ databases">
        <title>MOT database genomes.</title>
        <authorList>
            <person name="Joseph S."/>
            <person name="Aduse-Opoku J."/>
            <person name="Hashim A."/>
            <person name="Wade W."/>
            <person name="Curtis M."/>
        </authorList>
    </citation>
    <scope>NUCLEOTIDE SEQUENCE [LARGE SCALE GENOMIC DNA]</scope>
    <source>
        <strain evidence="1 2">WMus004</strain>
    </source>
</reference>
<gene>
    <name evidence="1" type="ORF">HZZ05_01820</name>
</gene>
<evidence type="ECO:0000313" key="1">
    <source>
        <dbReference type="EMBL" id="NYS68276.1"/>
    </source>
</evidence>
<evidence type="ECO:0000313" key="2">
    <source>
        <dbReference type="Proteomes" id="UP000572528"/>
    </source>
</evidence>
<dbReference type="EMBL" id="JACBXV010000011">
    <property type="protein sequence ID" value="NYS68276.1"/>
    <property type="molecule type" value="Genomic_DNA"/>
</dbReference>
<protein>
    <recommendedName>
        <fullName evidence="3">Thioredoxin</fullName>
    </recommendedName>
</protein>
<evidence type="ECO:0008006" key="3">
    <source>
        <dbReference type="Google" id="ProtNLM"/>
    </source>
</evidence>
<dbReference type="AlphaFoldDB" id="A0A853EKA0"/>
<dbReference type="Proteomes" id="UP000572528">
    <property type="component" value="Unassembled WGS sequence"/>
</dbReference>
<organism evidence="1 2">
    <name type="scientific">Actinomyces bowdenii</name>
    <dbReference type="NCBI Taxonomy" id="131109"/>
    <lineage>
        <taxon>Bacteria</taxon>
        <taxon>Bacillati</taxon>
        <taxon>Actinomycetota</taxon>
        <taxon>Actinomycetes</taxon>
        <taxon>Actinomycetales</taxon>
        <taxon>Actinomycetaceae</taxon>
        <taxon>Actinomyces</taxon>
    </lineage>
</organism>
<proteinExistence type="predicted"/>
<accession>A0A853EKA0</accession>
<dbReference type="RefSeq" id="WP_179899617.1">
    <property type="nucleotide sequence ID" value="NZ_JACBXV010000011.1"/>
</dbReference>